<dbReference type="Pfam" id="PF00583">
    <property type="entry name" value="Acetyltransf_1"/>
    <property type="match status" value="1"/>
</dbReference>
<feature type="domain" description="N-acetyltransferase" evidence="1">
    <location>
        <begin position="35"/>
        <end position="205"/>
    </location>
</feature>
<accession>W8YAE3</accession>
<dbReference type="CDD" id="cd04301">
    <property type="entry name" value="NAT_SF"/>
    <property type="match status" value="1"/>
</dbReference>
<reference evidence="2" key="2">
    <citation type="submission" date="2014-01" db="EMBL/GenBank/DDBJ databases">
        <authorList>
            <person name="Aslett M."/>
        </authorList>
    </citation>
    <scope>NUCLEOTIDE SEQUENCE [LARGE SCALE GENOMIC DNA]</scope>
    <source>
        <strain evidence="2">DB27</strain>
    </source>
</reference>
<dbReference type="Gene3D" id="3.40.630.30">
    <property type="match status" value="1"/>
</dbReference>
<gene>
    <name evidence="2" type="ORF">BTDB27_001728</name>
</gene>
<evidence type="ECO:0000259" key="1">
    <source>
        <dbReference type="PROSITE" id="PS51186"/>
    </source>
</evidence>
<dbReference type="SUPFAM" id="SSF55729">
    <property type="entry name" value="Acyl-CoA N-acyltransferases (Nat)"/>
    <property type="match status" value="1"/>
</dbReference>
<protein>
    <recommendedName>
        <fullName evidence="1">N-acetyltransferase domain-containing protein</fullName>
    </recommendedName>
</protein>
<organism evidence="2">
    <name type="scientific">Bacillus thuringiensis DB27</name>
    <dbReference type="NCBI Taxonomy" id="1431339"/>
    <lineage>
        <taxon>Bacteria</taxon>
        <taxon>Bacillati</taxon>
        <taxon>Bacillota</taxon>
        <taxon>Bacilli</taxon>
        <taxon>Bacillales</taxon>
        <taxon>Bacillaceae</taxon>
        <taxon>Bacillus</taxon>
        <taxon>Bacillus cereus group</taxon>
    </lineage>
</organism>
<dbReference type="GO" id="GO:0016747">
    <property type="term" value="F:acyltransferase activity, transferring groups other than amino-acyl groups"/>
    <property type="evidence" value="ECO:0007669"/>
    <property type="project" value="InterPro"/>
</dbReference>
<dbReference type="InterPro" id="IPR000182">
    <property type="entry name" value="GNAT_dom"/>
</dbReference>
<dbReference type="Proteomes" id="UP000030682">
    <property type="component" value="Unassembled WGS sequence"/>
</dbReference>
<dbReference type="InterPro" id="IPR016181">
    <property type="entry name" value="Acyl_CoA_acyltransferase"/>
</dbReference>
<dbReference type="AlphaFoldDB" id="W8YAE3"/>
<dbReference type="EMBL" id="HG810017">
    <property type="protein sequence ID" value="CDN35386.1"/>
    <property type="molecule type" value="Genomic_DNA"/>
</dbReference>
<proteinExistence type="predicted"/>
<reference evidence="2" key="1">
    <citation type="submission" date="2014-01" db="EMBL/GenBank/DDBJ databases">
        <title>Draft genome sequence of highly nematicidal Bacillus thuringiensis DB27.</title>
        <authorList>
            <person name="Iatsenko I."/>
            <person name="Pickard D."/>
            <person name="Corton C."/>
            <person name="Dougan G."/>
            <person name="Sommer R.J."/>
        </authorList>
    </citation>
    <scope>NUCLEOTIDE SEQUENCE [LARGE SCALE GENOMIC DNA]</scope>
    <source>
        <strain evidence="2">DB27</strain>
    </source>
</reference>
<evidence type="ECO:0000313" key="2">
    <source>
        <dbReference type="EMBL" id="CDN35386.1"/>
    </source>
</evidence>
<name>W8YAE3_BACTU</name>
<dbReference type="PROSITE" id="PS51186">
    <property type="entry name" value="GNAT"/>
    <property type="match status" value="1"/>
</dbReference>
<dbReference type="HOGENOM" id="CLU_013985_18_2_9"/>
<sequence length="205" mass="23951">MIKKSEVQIHSFLFGFLRNEIDIMMSNKGGEMMGIHIRRAIKDDIPGIAKVHVDSWKTAYKGIFADEILDNIAYEKREKQWEDIFQKEGNHQFRFVAENLNGEIVGFIDGGVERTGTYNCDGELYAIYLLQQYQGMKIGQKLFQALLSECVKNDMQSLLVWVVTNNPSKKFYEKFNPEKIDTEFLERLQVEETAYCWRDINNIIM</sequence>